<dbReference type="AlphaFoldDB" id="X1APB2"/>
<reference evidence="1" key="1">
    <citation type="journal article" date="2014" name="Front. Microbiol.">
        <title>High frequency of phylogenetically diverse reductive dehalogenase-homologous genes in deep subseafloor sedimentary metagenomes.</title>
        <authorList>
            <person name="Kawai M."/>
            <person name="Futagami T."/>
            <person name="Toyoda A."/>
            <person name="Takaki Y."/>
            <person name="Nishi S."/>
            <person name="Hori S."/>
            <person name="Arai W."/>
            <person name="Tsubouchi T."/>
            <person name="Morono Y."/>
            <person name="Uchiyama I."/>
            <person name="Ito T."/>
            <person name="Fujiyama A."/>
            <person name="Inagaki F."/>
            <person name="Takami H."/>
        </authorList>
    </citation>
    <scope>NUCLEOTIDE SEQUENCE</scope>
    <source>
        <strain evidence="1">Expedition CK06-06</strain>
    </source>
</reference>
<accession>X1APB2</accession>
<comment type="caution">
    <text evidence="1">The sequence shown here is derived from an EMBL/GenBank/DDBJ whole genome shotgun (WGS) entry which is preliminary data.</text>
</comment>
<name>X1APB2_9ZZZZ</name>
<gene>
    <name evidence="1" type="ORF">S01H4_26397</name>
</gene>
<evidence type="ECO:0000313" key="1">
    <source>
        <dbReference type="EMBL" id="GAG84544.1"/>
    </source>
</evidence>
<organism evidence="1">
    <name type="scientific">marine sediment metagenome</name>
    <dbReference type="NCBI Taxonomy" id="412755"/>
    <lineage>
        <taxon>unclassified sequences</taxon>
        <taxon>metagenomes</taxon>
        <taxon>ecological metagenomes</taxon>
    </lineage>
</organism>
<protein>
    <submittedName>
        <fullName evidence="1">Uncharacterized protein</fullName>
    </submittedName>
</protein>
<proteinExistence type="predicted"/>
<sequence>MYMKKVEKKEAPKKRAPVVLMPGGKYVNIPITKVQDVWVLLWNLSPKAFERLSPAQAHAIHKQVGLLLKASAWKLPEPDANTKLKIEASKITKAEQSKK</sequence>
<dbReference type="EMBL" id="BART01012724">
    <property type="protein sequence ID" value="GAG84544.1"/>
    <property type="molecule type" value="Genomic_DNA"/>
</dbReference>